<organism evidence="1 2">
    <name type="scientific">Phytophthora megakarya</name>
    <dbReference type="NCBI Taxonomy" id="4795"/>
    <lineage>
        <taxon>Eukaryota</taxon>
        <taxon>Sar</taxon>
        <taxon>Stramenopiles</taxon>
        <taxon>Oomycota</taxon>
        <taxon>Peronosporomycetes</taxon>
        <taxon>Peronosporales</taxon>
        <taxon>Peronosporaceae</taxon>
        <taxon>Phytophthora</taxon>
    </lineage>
</organism>
<keyword evidence="2" id="KW-1185">Reference proteome</keyword>
<reference evidence="2" key="1">
    <citation type="submission" date="2017-03" db="EMBL/GenBank/DDBJ databases">
        <title>Phytopthora megakarya and P. palmivora, two closely related causual agents of cacao black pod achieved similar genome size and gene model numbers by different mechanisms.</title>
        <authorList>
            <person name="Ali S."/>
            <person name="Shao J."/>
            <person name="Larry D.J."/>
            <person name="Kronmiller B."/>
            <person name="Shen D."/>
            <person name="Strem M.D."/>
            <person name="Melnick R.L."/>
            <person name="Guiltinan M.J."/>
            <person name="Tyler B.M."/>
            <person name="Meinhardt L.W."/>
            <person name="Bailey B.A."/>
        </authorList>
    </citation>
    <scope>NUCLEOTIDE SEQUENCE [LARGE SCALE GENOMIC DNA]</scope>
    <source>
        <strain evidence="2">zdho120</strain>
    </source>
</reference>
<dbReference type="Proteomes" id="UP000198211">
    <property type="component" value="Unassembled WGS sequence"/>
</dbReference>
<dbReference type="EMBL" id="NBNE01000664">
    <property type="protein sequence ID" value="OWZ17955.1"/>
    <property type="molecule type" value="Genomic_DNA"/>
</dbReference>
<sequence length="257" mass="29154">MQVCFSIIERSVPVSETCDWQLVDFTPEILEYCLQHGVLFEENELVLEVKDQQYLNGSPVKPDRSTSAPGERSASARSMSHQFAMWTYSLAISSTHRSRHPETQRYTYSRSGTFFTLDDIYISSEHESAIAASAVWLNSIWRPITVQSAFANRLFLVVKSFVDRGIPNSILQHGFRNDRSVIDAALLTTFLVDRAKETFGRLPLLSKDCLKCSDKIPSWVKELLYMGIGVPVTVRKLMIDLLRPGTIEIRTALVGFR</sequence>
<comment type="caution">
    <text evidence="1">The sequence shown here is derived from an EMBL/GenBank/DDBJ whole genome shotgun (WGS) entry which is preliminary data.</text>
</comment>
<name>A0A225WK00_9STRA</name>
<proteinExistence type="predicted"/>
<gene>
    <name evidence="1" type="ORF">PHMEG_0008025</name>
</gene>
<evidence type="ECO:0000313" key="2">
    <source>
        <dbReference type="Proteomes" id="UP000198211"/>
    </source>
</evidence>
<dbReference type="AlphaFoldDB" id="A0A225WK00"/>
<protein>
    <submittedName>
        <fullName evidence="1">Uncharacterized protein</fullName>
    </submittedName>
</protein>
<dbReference type="OrthoDB" id="123906at2759"/>
<evidence type="ECO:0000313" key="1">
    <source>
        <dbReference type="EMBL" id="OWZ17955.1"/>
    </source>
</evidence>
<accession>A0A225WK00</accession>